<dbReference type="Proteomes" id="UP001589535">
    <property type="component" value="Unassembled WGS sequence"/>
</dbReference>
<proteinExistence type="predicted"/>
<evidence type="ECO:0000256" key="1">
    <source>
        <dbReference type="SAM" id="MobiDB-lite"/>
    </source>
</evidence>
<reference evidence="2 3" key="1">
    <citation type="submission" date="2024-09" db="EMBL/GenBank/DDBJ databases">
        <authorList>
            <person name="Sun Q."/>
            <person name="Mori K."/>
        </authorList>
    </citation>
    <scope>NUCLEOTIDE SEQUENCE [LARGE SCALE GENOMIC DNA]</scope>
    <source>
        <strain evidence="2 3">JCM 13852</strain>
    </source>
</reference>
<feature type="region of interest" description="Disordered" evidence="1">
    <location>
        <begin position="37"/>
        <end position="59"/>
    </location>
</feature>
<dbReference type="Pfam" id="PF05800">
    <property type="entry name" value="GvpO"/>
    <property type="match status" value="1"/>
</dbReference>
<name>A0ABV5U684_9PSEU</name>
<feature type="non-terminal residue" evidence="2">
    <location>
        <position position="144"/>
    </location>
</feature>
<evidence type="ECO:0000313" key="3">
    <source>
        <dbReference type="Proteomes" id="UP001589535"/>
    </source>
</evidence>
<comment type="caution">
    <text evidence="2">The sequence shown here is derived from an EMBL/GenBank/DDBJ whole genome shotgun (WGS) entry which is preliminary data.</text>
</comment>
<dbReference type="RefSeq" id="WP_378194295.1">
    <property type="nucleotide sequence ID" value="NZ_JBHMBK010000011.1"/>
</dbReference>
<gene>
    <name evidence="2" type="primary">gvpO</name>
    <name evidence="2" type="ORF">ACFFTO_17280</name>
</gene>
<organism evidence="2 3">
    <name type="scientific">Amycolatopsis plumensis</name>
    <dbReference type="NCBI Taxonomy" id="236508"/>
    <lineage>
        <taxon>Bacteria</taxon>
        <taxon>Bacillati</taxon>
        <taxon>Actinomycetota</taxon>
        <taxon>Actinomycetes</taxon>
        <taxon>Pseudonocardiales</taxon>
        <taxon>Pseudonocardiaceae</taxon>
        <taxon>Amycolatopsis</taxon>
    </lineage>
</organism>
<evidence type="ECO:0000313" key="2">
    <source>
        <dbReference type="EMBL" id="MFB9685951.1"/>
    </source>
</evidence>
<dbReference type="InterPro" id="IPR008634">
    <property type="entry name" value="Gas-vesicle_GvpO"/>
</dbReference>
<protein>
    <submittedName>
        <fullName evidence="2">Gas vesicle protein GvpO</fullName>
    </submittedName>
</protein>
<sequence>MPRIAQSLPRTGEKYRSATTMHAILGVATVGTLPATRKAMPESPLPLHAQNKNAPEGAGKSVSRLRAADAIRAAKDQFGMVTGLTPHAVTGILTRGDGGWSVLVDVVELARIPDSTSVMATYRVDIDADGELAAWEREGPVPHR</sequence>
<keyword evidence="3" id="KW-1185">Reference proteome</keyword>
<dbReference type="EMBL" id="JBHMBK010000011">
    <property type="protein sequence ID" value="MFB9685951.1"/>
    <property type="molecule type" value="Genomic_DNA"/>
</dbReference>
<accession>A0ABV5U684</accession>